<keyword evidence="1" id="KW-1133">Transmembrane helix</keyword>
<keyword evidence="1" id="KW-0472">Membrane</keyword>
<organism evidence="2 3">
    <name type="scientific">Pseudoalteromonas luteoviolacea S4060-1</name>
    <dbReference type="NCBI Taxonomy" id="1365257"/>
    <lineage>
        <taxon>Bacteria</taxon>
        <taxon>Pseudomonadati</taxon>
        <taxon>Pseudomonadota</taxon>
        <taxon>Gammaproteobacteria</taxon>
        <taxon>Alteromonadales</taxon>
        <taxon>Pseudoalteromonadaceae</taxon>
        <taxon>Pseudoalteromonas</taxon>
    </lineage>
</organism>
<dbReference type="InterPro" id="IPR018750">
    <property type="entry name" value="DUF2306_membrane"/>
</dbReference>
<dbReference type="Proteomes" id="UP000076661">
    <property type="component" value="Unassembled WGS sequence"/>
</dbReference>
<dbReference type="RefSeq" id="WP_063380686.1">
    <property type="nucleotide sequence ID" value="NZ_AUXX01000011.1"/>
</dbReference>
<protein>
    <recommendedName>
        <fullName evidence="4">DUF2306 domain-containing protein</fullName>
    </recommendedName>
</protein>
<feature type="transmembrane region" description="Helical" evidence="1">
    <location>
        <begin position="27"/>
        <end position="55"/>
    </location>
</feature>
<evidence type="ECO:0008006" key="4">
    <source>
        <dbReference type="Google" id="ProtNLM"/>
    </source>
</evidence>
<keyword evidence="1" id="KW-0812">Transmembrane</keyword>
<feature type="transmembrane region" description="Helical" evidence="1">
    <location>
        <begin position="247"/>
        <end position="271"/>
    </location>
</feature>
<evidence type="ECO:0000313" key="3">
    <source>
        <dbReference type="Proteomes" id="UP000076661"/>
    </source>
</evidence>
<feature type="transmembrane region" description="Helical" evidence="1">
    <location>
        <begin position="75"/>
        <end position="94"/>
    </location>
</feature>
<evidence type="ECO:0000313" key="2">
    <source>
        <dbReference type="EMBL" id="KZN67801.1"/>
    </source>
</evidence>
<gene>
    <name evidence="2" type="ORF">N478_16395</name>
</gene>
<dbReference type="AlphaFoldDB" id="A0A162BSN4"/>
<evidence type="ECO:0000256" key="1">
    <source>
        <dbReference type="SAM" id="Phobius"/>
    </source>
</evidence>
<reference evidence="2 3" key="1">
    <citation type="submission" date="2013-07" db="EMBL/GenBank/DDBJ databases">
        <title>Comparative Genomic and Metabolomic Analysis of Twelve Strains of Pseudoalteromonas luteoviolacea.</title>
        <authorList>
            <person name="Vynne N.G."/>
            <person name="Mansson M."/>
            <person name="Gram L."/>
        </authorList>
    </citation>
    <scope>NUCLEOTIDE SEQUENCE [LARGE SCALE GENOMIC DNA]</scope>
    <source>
        <strain evidence="2 3">S4060-1</strain>
    </source>
</reference>
<feature type="transmembrane region" description="Helical" evidence="1">
    <location>
        <begin position="215"/>
        <end position="235"/>
    </location>
</feature>
<dbReference type="EMBL" id="AUXX01000011">
    <property type="protein sequence ID" value="KZN67801.1"/>
    <property type="molecule type" value="Genomic_DNA"/>
</dbReference>
<feature type="transmembrane region" description="Helical" evidence="1">
    <location>
        <begin position="115"/>
        <end position="134"/>
    </location>
</feature>
<sequence>MISLTVNKLRGLSFNADNILSGATKTWVIVALAGQWAFALYILSLYALPLMLGAIDKAQTVSVTQGLNSNIDLNSAMFFAHVLPAILMAMSGLFQLIPNVRSRFPRFHRYNGRMFFTLGLAGAFTGLYLTWITGHRLSDIGSIGVTVNGILIPIAIYFAWQAAVKKRFALHQRFAVHSFLLVNGVWTFRLYLMGWYIVNQGMNGNTQTLDGPADIALSFASFLLPMAIYEVILWGKKQRKESIKWGISALACFGTLITVIGVIAAGMMMWLPRISDILKALF</sequence>
<proteinExistence type="predicted"/>
<accession>A0A162BSN4</accession>
<dbReference type="PATRIC" id="fig|1365257.3.peg.1695"/>
<feature type="transmembrane region" description="Helical" evidence="1">
    <location>
        <begin position="174"/>
        <end position="195"/>
    </location>
</feature>
<name>A0A162BSN4_9GAMM</name>
<comment type="caution">
    <text evidence="2">The sequence shown here is derived from an EMBL/GenBank/DDBJ whole genome shotgun (WGS) entry which is preliminary data.</text>
</comment>
<dbReference type="Pfam" id="PF10067">
    <property type="entry name" value="DUF2306"/>
    <property type="match status" value="1"/>
</dbReference>
<feature type="transmembrane region" description="Helical" evidence="1">
    <location>
        <begin position="140"/>
        <end position="162"/>
    </location>
</feature>